<dbReference type="SMART" id="SM00342">
    <property type="entry name" value="HTH_ARAC"/>
    <property type="match status" value="1"/>
</dbReference>
<dbReference type="PRINTS" id="PR00344">
    <property type="entry name" value="BCTRLSENSOR"/>
</dbReference>
<dbReference type="Gene3D" id="1.10.287.130">
    <property type="match status" value="1"/>
</dbReference>
<evidence type="ECO:0000256" key="5">
    <source>
        <dbReference type="ARBA" id="ARBA00022741"/>
    </source>
</evidence>
<keyword evidence="17" id="KW-1185">Reference proteome</keyword>
<feature type="modified residue" description="4-aspartylphosphate" evidence="12">
    <location>
        <position position="1178"/>
    </location>
</feature>
<evidence type="ECO:0000256" key="12">
    <source>
        <dbReference type="PROSITE-ProRule" id="PRU00169"/>
    </source>
</evidence>
<dbReference type="CDD" id="cd00082">
    <property type="entry name" value="HisKA"/>
    <property type="match status" value="1"/>
</dbReference>
<dbReference type="InterPro" id="IPR005467">
    <property type="entry name" value="His_kinase_dom"/>
</dbReference>
<evidence type="ECO:0000256" key="7">
    <source>
        <dbReference type="ARBA" id="ARBA00022840"/>
    </source>
</evidence>
<evidence type="ECO:0000259" key="15">
    <source>
        <dbReference type="PROSITE" id="PS50110"/>
    </source>
</evidence>
<dbReference type="InterPro" id="IPR003594">
    <property type="entry name" value="HATPase_dom"/>
</dbReference>
<name>A0A937FW14_9BACT</name>
<dbReference type="Pfam" id="PF00512">
    <property type="entry name" value="HisKA"/>
    <property type="match status" value="1"/>
</dbReference>
<dbReference type="Gene3D" id="3.40.50.2300">
    <property type="match status" value="1"/>
</dbReference>
<evidence type="ECO:0000259" key="14">
    <source>
        <dbReference type="PROSITE" id="PS50109"/>
    </source>
</evidence>
<dbReference type="SUPFAM" id="SSF55874">
    <property type="entry name" value="ATPase domain of HSP90 chaperone/DNA topoisomerase II/histidine kinase"/>
    <property type="match status" value="1"/>
</dbReference>
<evidence type="ECO:0000256" key="4">
    <source>
        <dbReference type="ARBA" id="ARBA00022679"/>
    </source>
</evidence>
<dbReference type="EMBL" id="JAEUGD010000042">
    <property type="protein sequence ID" value="MBL6447175.1"/>
    <property type="molecule type" value="Genomic_DNA"/>
</dbReference>
<dbReference type="Gene3D" id="3.30.565.10">
    <property type="entry name" value="Histidine kinase-like ATPase, C-terminal domain"/>
    <property type="match status" value="1"/>
</dbReference>
<gene>
    <name evidence="16" type="ORF">JMN32_12710</name>
</gene>
<keyword evidence="6" id="KW-0418">Kinase</keyword>
<protein>
    <recommendedName>
        <fullName evidence="2">histidine kinase</fullName>
        <ecNumber evidence="2">2.7.13.3</ecNumber>
    </recommendedName>
</protein>
<dbReference type="InterPro" id="IPR001789">
    <property type="entry name" value="Sig_transdc_resp-reg_receiver"/>
</dbReference>
<proteinExistence type="predicted"/>
<feature type="domain" description="Response regulatory" evidence="15">
    <location>
        <begin position="1130"/>
        <end position="1245"/>
    </location>
</feature>
<dbReference type="InterPro" id="IPR003661">
    <property type="entry name" value="HisK_dim/P_dom"/>
</dbReference>
<dbReference type="InterPro" id="IPR015943">
    <property type="entry name" value="WD40/YVTN_repeat-like_dom_sf"/>
</dbReference>
<dbReference type="GO" id="GO:0000155">
    <property type="term" value="F:phosphorelay sensor kinase activity"/>
    <property type="evidence" value="ECO:0007669"/>
    <property type="project" value="InterPro"/>
</dbReference>
<keyword evidence="9" id="KW-0805">Transcription regulation</keyword>
<dbReference type="Pfam" id="PF12833">
    <property type="entry name" value="HTH_18"/>
    <property type="match status" value="1"/>
</dbReference>
<dbReference type="PROSITE" id="PS01124">
    <property type="entry name" value="HTH_ARAC_FAMILY_2"/>
    <property type="match status" value="1"/>
</dbReference>
<dbReference type="FunFam" id="1.10.287.130:FF:000045">
    <property type="entry name" value="Two-component system sensor histidine kinase/response regulator"/>
    <property type="match status" value="1"/>
</dbReference>
<evidence type="ECO:0000313" key="16">
    <source>
        <dbReference type="EMBL" id="MBL6447175.1"/>
    </source>
</evidence>
<evidence type="ECO:0000313" key="17">
    <source>
        <dbReference type="Proteomes" id="UP000614216"/>
    </source>
</evidence>
<dbReference type="RefSeq" id="WP_202856699.1">
    <property type="nucleotide sequence ID" value="NZ_JAEUGD010000042.1"/>
</dbReference>
<reference evidence="16" key="1">
    <citation type="submission" date="2021-01" db="EMBL/GenBank/DDBJ databases">
        <title>Fulvivirga kasyanovii gen. nov., sp nov., a novel member of the phylum Bacteroidetes isolated from seawater in a mussel farm.</title>
        <authorList>
            <person name="Zhao L.-H."/>
            <person name="Wang Z.-J."/>
        </authorList>
    </citation>
    <scope>NUCLEOTIDE SEQUENCE</scope>
    <source>
        <strain evidence="16">29W222</strain>
    </source>
</reference>
<dbReference type="Gene3D" id="2.60.40.10">
    <property type="entry name" value="Immunoglobulins"/>
    <property type="match status" value="1"/>
</dbReference>
<dbReference type="SUPFAM" id="SSF46689">
    <property type="entry name" value="Homeodomain-like"/>
    <property type="match status" value="1"/>
</dbReference>
<keyword evidence="10" id="KW-0238">DNA-binding</keyword>
<dbReference type="GO" id="GO:0005524">
    <property type="term" value="F:ATP binding"/>
    <property type="evidence" value="ECO:0007669"/>
    <property type="project" value="UniProtKB-KW"/>
</dbReference>
<evidence type="ECO:0000259" key="13">
    <source>
        <dbReference type="PROSITE" id="PS01124"/>
    </source>
</evidence>
<dbReference type="GO" id="GO:0003700">
    <property type="term" value="F:DNA-binding transcription factor activity"/>
    <property type="evidence" value="ECO:0007669"/>
    <property type="project" value="InterPro"/>
</dbReference>
<dbReference type="Gene3D" id="2.130.10.10">
    <property type="entry name" value="YVTN repeat-like/Quinoprotein amine dehydrogenase"/>
    <property type="match status" value="2"/>
</dbReference>
<dbReference type="InterPro" id="IPR036890">
    <property type="entry name" value="HATPase_C_sf"/>
</dbReference>
<dbReference type="SUPFAM" id="SSF47384">
    <property type="entry name" value="Homodimeric domain of signal transducing histidine kinase"/>
    <property type="match status" value="1"/>
</dbReference>
<evidence type="ECO:0000256" key="10">
    <source>
        <dbReference type="ARBA" id="ARBA00023125"/>
    </source>
</evidence>
<evidence type="ECO:0000256" key="2">
    <source>
        <dbReference type="ARBA" id="ARBA00012438"/>
    </source>
</evidence>
<evidence type="ECO:0000256" key="6">
    <source>
        <dbReference type="ARBA" id="ARBA00022777"/>
    </source>
</evidence>
<comment type="caution">
    <text evidence="16">The sequence shown here is derived from an EMBL/GenBank/DDBJ whole genome shotgun (WGS) entry which is preliminary data.</text>
</comment>
<keyword evidence="11" id="KW-0804">Transcription</keyword>
<dbReference type="InterPro" id="IPR018060">
    <property type="entry name" value="HTH_AraC"/>
</dbReference>
<dbReference type="FunFam" id="2.60.40.10:FF:000791">
    <property type="entry name" value="Two-component system sensor histidine kinase/response regulator"/>
    <property type="match status" value="1"/>
</dbReference>
<keyword evidence="8" id="KW-0902">Two-component regulatory system</keyword>
<dbReference type="SMART" id="SM00387">
    <property type="entry name" value="HATPase_c"/>
    <property type="match status" value="1"/>
</dbReference>
<keyword evidence="7" id="KW-0067">ATP-binding</keyword>
<evidence type="ECO:0000256" key="11">
    <source>
        <dbReference type="ARBA" id="ARBA00023163"/>
    </source>
</evidence>
<dbReference type="SMART" id="SM00388">
    <property type="entry name" value="HisKA"/>
    <property type="match status" value="1"/>
</dbReference>
<dbReference type="InterPro" id="IPR018062">
    <property type="entry name" value="HTH_AraC-typ_CS"/>
</dbReference>
<dbReference type="CDD" id="cd16922">
    <property type="entry name" value="HATPase_EvgS-ArcB-TorS-like"/>
    <property type="match status" value="1"/>
</dbReference>
<dbReference type="Gene3D" id="1.10.10.60">
    <property type="entry name" value="Homeodomain-like"/>
    <property type="match status" value="1"/>
</dbReference>
<dbReference type="InterPro" id="IPR009057">
    <property type="entry name" value="Homeodomain-like_sf"/>
</dbReference>
<dbReference type="GO" id="GO:0043565">
    <property type="term" value="F:sequence-specific DNA binding"/>
    <property type="evidence" value="ECO:0007669"/>
    <property type="project" value="InterPro"/>
</dbReference>
<dbReference type="InterPro" id="IPR011110">
    <property type="entry name" value="Reg_prop"/>
</dbReference>
<evidence type="ECO:0000256" key="1">
    <source>
        <dbReference type="ARBA" id="ARBA00000085"/>
    </source>
</evidence>
<sequence>MKIKILVLLVFGGILIGSLAAQPQIPLTFKFEHLNVETGLSHGEVNCILKDSRGYVWIGTSSGLNLYNGYFIKNFINDPRDSNSIGSTIISDLFEGPDGNIWVNTQQGMNIYDPKLEIFEQDISGYIERYELPAGPVTDIAQTDNDVYWFISSNDGVTCYNNQDNSSIRFARGTEHPIGSNGVSAIHQDGDGDIWFIHNNGLLEKVDGKTLQVTEQYSYLVDQFKGQLQNFEMIVDRDNDLWIYLPFAAHGVFHFKPDERTIVNYSKDSSPIQLNTNLVTGIVEDPDGRIWVGTDHGGINVIDKETGAVSYQLHHQEVESSLSHNSIYCLYKDNQGIIWVGTYKKGVNYYHKKIKRFPHYRHNILTPGSLPFDDVNRFVADDEDNIWIGTNGGGLIYFNRADNTFTQYKANPNDPKSISSDVIVSMLIDKFNTLWIGTYLGGLNQFDGKHFKHYKAGTKNKSSLSGNNIWELFEDSRGQLWVGTLTSGLDRFVRNTEEFVHYGVGGTKGDTTLRVTYIQALAEDSSGNLWVGGGGGVDIIDKATDRVRLNPEDPATPYLLTAHTVVSLYKDSQERMWVGTQQGLYVYGEEGELLNMFTSENGLPHNTILNILEEDEHNLWFSTPNGISNMVIDDVVDLSKIRFVNFDESDGLQGKVFNENAALKTASGELIFGGANGFNIFDPKELKVKEETSEIVFSDFQLFNKSLKVNELYQGRAILTKSLPFTNEVTLKYDENVFSIEFAAINFLHPGKTKYKYKLEGFDSQWRMADQTRRATYTNLDPGNYTFKVISSNSNGVWNDQNAASMDISVLPPFWKKNWAYAIYAVLMLALLFLVRRVMLQRERVKFRIEQARREAQQMHELDLLKIRFFTNLSHEFRTPLSLILAPLEKLMDNAQSQYQKMQYQMIDRNARRLLNLLNQLLDFRKLEVDTIELYTSEGNIIKFIEESVHSFSDLSENKSVTLHFHCKVEELYVLFDMDKLEKILFNLLSNAFKFTSENDRIDVVVDCYDQEKGVKLIEIKVTDTGIGIPKEQQEKIFERFFRNDTPGSMVNQGSGIGLAITREFVKIHGGTITVESDQGKGTCFTVHLPVEEVGRKDAASQKELANSSSKAGVSECYEPERVYDEGTPLILLVEDNEDFRFYLKDNLSVHFKVVEAKNGKEGWQKALSCLPDLIVSDLMMPELNGIALCEKLKGDARTSHIPVVLLTADSAEDKQIKTLSLGADDYMTKPFNFEILLSRIKNLIIQRKSLQEIYQKKISVQTSEMEITSLDDKLIQNAISIVEKNISDPEFTVEMFSKELGLSRVHLYKKLVSLTGSTPIEFIRNIRLQHAAQFLKESQLTVAEVAYNVGYNNRKYFTKHFKAAYKMPPSEYAAKQSVSSK</sequence>
<dbReference type="EC" id="2.7.13.3" evidence="2"/>
<dbReference type="Pfam" id="PF07495">
    <property type="entry name" value="Y_Y_Y"/>
    <property type="match status" value="1"/>
</dbReference>
<dbReference type="SUPFAM" id="SSF52172">
    <property type="entry name" value="CheY-like"/>
    <property type="match status" value="1"/>
</dbReference>
<dbReference type="PROSITE" id="PS50110">
    <property type="entry name" value="RESPONSE_REGULATORY"/>
    <property type="match status" value="1"/>
</dbReference>
<feature type="domain" description="HTH araC/xylS-type" evidence="13">
    <location>
        <begin position="1277"/>
        <end position="1376"/>
    </location>
</feature>
<evidence type="ECO:0000256" key="3">
    <source>
        <dbReference type="ARBA" id="ARBA00022553"/>
    </source>
</evidence>
<dbReference type="PANTHER" id="PTHR43547">
    <property type="entry name" value="TWO-COMPONENT HISTIDINE KINASE"/>
    <property type="match status" value="1"/>
</dbReference>
<dbReference type="PANTHER" id="PTHR43547:SF2">
    <property type="entry name" value="HYBRID SIGNAL TRANSDUCTION HISTIDINE KINASE C"/>
    <property type="match status" value="1"/>
</dbReference>
<dbReference type="InterPro" id="IPR004358">
    <property type="entry name" value="Sig_transdc_His_kin-like_C"/>
</dbReference>
<dbReference type="FunFam" id="3.30.565.10:FF:000037">
    <property type="entry name" value="Hybrid sensor histidine kinase/response regulator"/>
    <property type="match status" value="1"/>
</dbReference>
<dbReference type="PROSITE" id="PS00041">
    <property type="entry name" value="HTH_ARAC_FAMILY_1"/>
    <property type="match status" value="1"/>
</dbReference>
<dbReference type="SMART" id="SM00448">
    <property type="entry name" value="REC"/>
    <property type="match status" value="1"/>
</dbReference>
<dbReference type="InterPro" id="IPR011006">
    <property type="entry name" value="CheY-like_superfamily"/>
</dbReference>
<dbReference type="Proteomes" id="UP000614216">
    <property type="component" value="Unassembled WGS sequence"/>
</dbReference>
<organism evidence="16 17">
    <name type="scientific">Fulvivirga marina</name>
    <dbReference type="NCBI Taxonomy" id="2494733"/>
    <lineage>
        <taxon>Bacteria</taxon>
        <taxon>Pseudomonadati</taxon>
        <taxon>Bacteroidota</taxon>
        <taxon>Cytophagia</taxon>
        <taxon>Cytophagales</taxon>
        <taxon>Fulvivirgaceae</taxon>
        <taxon>Fulvivirga</taxon>
    </lineage>
</organism>
<keyword evidence="5" id="KW-0547">Nucleotide-binding</keyword>
<evidence type="ECO:0000256" key="9">
    <source>
        <dbReference type="ARBA" id="ARBA00023015"/>
    </source>
</evidence>
<dbReference type="InterPro" id="IPR013783">
    <property type="entry name" value="Ig-like_fold"/>
</dbReference>
<dbReference type="InterPro" id="IPR036097">
    <property type="entry name" value="HisK_dim/P_sf"/>
</dbReference>
<dbReference type="Pfam" id="PF00072">
    <property type="entry name" value="Response_reg"/>
    <property type="match status" value="1"/>
</dbReference>
<keyword evidence="3 12" id="KW-0597">Phosphoprotein</keyword>
<dbReference type="SUPFAM" id="SSF63829">
    <property type="entry name" value="Calcium-dependent phosphotriesterase"/>
    <property type="match status" value="2"/>
</dbReference>
<evidence type="ECO:0000256" key="8">
    <source>
        <dbReference type="ARBA" id="ARBA00023012"/>
    </source>
</evidence>
<keyword evidence="4" id="KW-0808">Transferase</keyword>
<dbReference type="InterPro" id="IPR011123">
    <property type="entry name" value="Y_Y_Y"/>
</dbReference>
<feature type="domain" description="Histidine kinase" evidence="14">
    <location>
        <begin position="872"/>
        <end position="1093"/>
    </location>
</feature>
<dbReference type="Pfam" id="PF07494">
    <property type="entry name" value="Reg_prop"/>
    <property type="match status" value="5"/>
</dbReference>
<dbReference type="PROSITE" id="PS50109">
    <property type="entry name" value="HIS_KIN"/>
    <property type="match status" value="1"/>
</dbReference>
<comment type="catalytic activity">
    <reaction evidence="1">
        <text>ATP + protein L-histidine = ADP + protein N-phospho-L-histidine.</text>
        <dbReference type="EC" id="2.7.13.3"/>
    </reaction>
</comment>
<dbReference type="Pfam" id="PF02518">
    <property type="entry name" value="HATPase_c"/>
    <property type="match status" value="1"/>
</dbReference>
<dbReference type="CDD" id="cd17574">
    <property type="entry name" value="REC_OmpR"/>
    <property type="match status" value="1"/>
</dbReference>
<accession>A0A937FW14</accession>